<reference evidence="3" key="1">
    <citation type="journal article" date="2019" name="Int. J. Syst. Evol. Microbiol.">
        <title>The Global Catalogue of Microorganisms (GCM) 10K type strain sequencing project: providing services to taxonomists for standard genome sequencing and annotation.</title>
        <authorList>
            <consortium name="The Broad Institute Genomics Platform"/>
            <consortium name="The Broad Institute Genome Sequencing Center for Infectious Disease"/>
            <person name="Wu L."/>
            <person name="Ma J."/>
        </authorList>
    </citation>
    <scope>NUCLEOTIDE SEQUENCE [LARGE SCALE GENOMIC DNA]</scope>
    <source>
        <strain evidence="3">ZS-22-S1</strain>
    </source>
</reference>
<dbReference type="EMBL" id="JBHSIS010000022">
    <property type="protein sequence ID" value="MFC4858555.1"/>
    <property type="molecule type" value="Genomic_DNA"/>
</dbReference>
<proteinExistence type="predicted"/>
<sequence length="160" mass="17783">MTDSPRGAAEKAPTTTPLHAERLHVTWYSWLLPMAAAGLMAATVHLGYPGLRSWLPYVLLLPLTAVLIWRAGRAPVRVQDGELFVGDAHLPLEFVGEVETFGANEKRKVLGPHLDPRAFVLHRGWVRPVVRVQVTDPADPTPYWVFSTRHPEKVASLLRG</sequence>
<dbReference type="Proteomes" id="UP001595859">
    <property type="component" value="Unassembled WGS sequence"/>
</dbReference>
<keyword evidence="1" id="KW-1133">Transmembrane helix</keyword>
<evidence type="ECO:0000256" key="1">
    <source>
        <dbReference type="SAM" id="Phobius"/>
    </source>
</evidence>
<evidence type="ECO:0000313" key="3">
    <source>
        <dbReference type="Proteomes" id="UP001595859"/>
    </source>
</evidence>
<evidence type="ECO:0000313" key="2">
    <source>
        <dbReference type="EMBL" id="MFC4858555.1"/>
    </source>
</evidence>
<organism evidence="2 3">
    <name type="scientific">Actinophytocola glycyrrhizae</name>
    <dbReference type="NCBI Taxonomy" id="2044873"/>
    <lineage>
        <taxon>Bacteria</taxon>
        <taxon>Bacillati</taxon>
        <taxon>Actinomycetota</taxon>
        <taxon>Actinomycetes</taxon>
        <taxon>Pseudonocardiales</taxon>
        <taxon>Pseudonocardiaceae</taxon>
    </lineage>
</organism>
<dbReference type="InterPro" id="IPR021443">
    <property type="entry name" value="DUF3093"/>
</dbReference>
<keyword evidence="1" id="KW-0812">Transmembrane</keyword>
<dbReference type="Pfam" id="PF11292">
    <property type="entry name" value="DUF3093"/>
    <property type="match status" value="1"/>
</dbReference>
<keyword evidence="3" id="KW-1185">Reference proteome</keyword>
<dbReference type="RefSeq" id="WP_378061070.1">
    <property type="nucleotide sequence ID" value="NZ_JBHSIS010000022.1"/>
</dbReference>
<feature type="transmembrane region" description="Helical" evidence="1">
    <location>
        <begin position="54"/>
        <end position="72"/>
    </location>
</feature>
<comment type="caution">
    <text evidence="2">The sequence shown here is derived from an EMBL/GenBank/DDBJ whole genome shotgun (WGS) entry which is preliminary data.</text>
</comment>
<protein>
    <submittedName>
        <fullName evidence="2">DUF3093 domain-containing protein</fullName>
    </submittedName>
</protein>
<name>A0ABV9S9X6_9PSEU</name>
<gene>
    <name evidence="2" type="ORF">ACFPCV_34090</name>
</gene>
<accession>A0ABV9S9X6</accession>
<keyword evidence="1" id="KW-0472">Membrane</keyword>
<feature type="transmembrane region" description="Helical" evidence="1">
    <location>
        <begin position="27"/>
        <end position="48"/>
    </location>
</feature>